<dbReference type="EMBL" id="SMSI01000003">
    <property type="protein sequence ID" value="TDH34943.1"/>
    <property type="molecule type" value="Genomic_DNA"/>
</dbReference>
<comment type="caution">
    <text evidence="4">The sequence shown here is derived from an EMBL/GenBank/DDBJ whole genome shotgun (WGS) entry which is preliminary data.</text>
</comment>
<evidence type="ECO:0000313" key="5">
    <source>
        <dbReference type="Proteomes" id="UP000295131"/>
    </source>
</evidence>
<dbReference type="Pfam" id="PF00144">
    <property type="entry name" value="Beta-lactamase"/>
    <property type="match status" value="1"/>
</dbReference>
<dbReference type="AlphaFoldDB" id="A0A4R5PI85"/>
<dbReference type="InterPro" id="IPR012856">
    <property type="entry name" value="DAP_B_dom"/>
</dbReference>
<keyword evidence="4" id="KW-0378">Hydrolase</keyword>
<organism evidence="4 5">
    <name type="scientific">Pseudohoeflea suaedae</name>
    <dbReference type="NCBI Taxonomy" id="877384"/>
    <lineage>
        <taxon>Bacteria</taxon>
        <taxon>Pseudomonadati</taxon>
        <taxon>Pseudomonadota</taxon>
        <taxon>Alphaproteobacteria</taxon>
        <taxon>Hyphomicrobiales</taxon>
        <taxon>Rhizobiaceae</taxon>
        <taxon>Pseudohoeflea</taxon>
    </lineage>
</organism>
<dbReference type="InterPro" id="IPR012338">
    <property type="entry name" value="Beta-lactam/transpept-like"/>
</dbReference>
<dbReference type="Proteomes" id="UP000295131">
    <property type="component" value="Unassembled WGS sequence"/>
</dbReference>
<reference evidence="4 5" key="1">
    <citation type="journal article" date="2013" name="Int. J. Syst. Evol. Microbiol.">
        <title>Hoeflea suaedae sp. nov., an endophytic bacterium isolated from the root of the halophyte Suaeda maritima.</title>
        <authorList>
            <person name="Chung E.J."/>
            <person name="Park J.A."/>
            <person name="Pramanik P."/>
            <person name="Bibi F."/>
            <person name="Jeon C.O."/>
            <person name="Chung Y.R."/>
        </authorList>
    </citation>
    <scope>NUCLEOTIDE SEQUENCE [LARGE SCALE GENOMIC DNA]</scope>
    <source>
        <strain evidence="4 5">YC6898</strain>
    </source>
</reference>
<dbReference type="PANTHER" id="PTHR46825">
    <property type="entry name" value="D-ALANYL-D-ALANINE-CARBOXYPEPTIDASE/ENDOPEPTIDASE AMPH"/>
    <property type="match status" value="1"/>
</dbReference>
<evidence type="ECO:0000259" key="2">
    <source>
        <dbReference type="Pfam" id="PF00144"/>
    </source>
</evidence>
<dbReference type="InterPro" id="IPR027279">
    <property type="entry name" value="D_amino_pept/lipop_sf"/>
</dbReference>
<keyword evidence="1 4" id="KW-0031">Aminopeptidase</keyword>
<protein>
    <submittedName>
        <fullName evidence="4">D-aminopeptidase</fullName>
        <ecNumber evidence="4">3.4.11.19</ecNumber>
    </submittedName>
</protein>
<dbReference type="InterPro" id="IPR050491">
    <property type="entry name" value="AmpC-like"/>
</dbReference>
<dbReference type="Gene3D" id="2.40.128.50">
    <property type="match status" value="2"/>
</dbReference>
<dbReference type="SUPFAM" id="SSF50886">
    <property type="entry name" value="D-aminopeptidase, middle and C-terminal domains"/>
    <property type="match status" value="2"/>
</dbReference>
<dbReference type="RefSeq" id="WP_133285228.1">
    <property type="nucleotide sequence ID" value="NZ_SMSI01000003.1"/>
</dbReference>
<dbReference type="OrthoDB" id="9808046at2"/>
<dbReference type="Pfam" id="PF07930">
    <property type="entry name" value="DAP_B"/>
    <property type="match status" value="1"/>
</dbReference>
<accession>A0A4R5PI85</accession>
<proteinExistence type="predicted"/>
<evidence type="ECO:0000313" key="4">
    <source>
        <dbReference type="EMBL" id="TDH34943.1"/>
    </source>
</evidence>
<name>A0A4R5PI85_9HYPH</name>
<feature type="domain" description="D-aminopeptidase" evidence="3">
    <location>
        <begin position="345"/>
        <end position="514"/>
    </location>
</feature>
<dbReference type="SUPFAM" id="SSF56601">
    <property type="entry name" value="beta-lactamase/transpeptidase-like"/>
    <property type="match status" value="1"/>
</dbReference>
<dbReference type="EC" id="3.4.11.19" evidence="4"/>
<dbReference type="PANTHER" id="PTHR46825:SF9">
    <property type="entry name" value="BETA-LACTAMASE-RELATED DOMAIN-CONTAINING PROTEIN"/>
    <property type="match status" value="1"/>
</dbReference>
<dbReference type="Gene3D" id="3.40.710.10">
    <property type="entry name" value="DD-peptidase/beta-lactamase superfamily"/>
    <property type="match status" value="1"/>
</dbReference>
<gene>
    <name evidence="4" type="ORF">E2A64_14530</name>
</gene>
<dbReference type="NCBIfam" id="NF009622">
    <property type="entry name" value="PRK13128.1"/>
    <property type="match status" value="1"/>
</dbReference>
<evidence type="ECO:0000256" key="1">
    <source>
        <dbReference type="ARBA" id="ARBA00022438"/>
    </source>
</evidence>
<evidence type="ECO:0000259" key="3">
    <source>
        <dbReference type="Pfam" id="PF07930"/>
    </source>
</evidence>
<dbReference type="GO" id="GO:0004177">
    <property type="term" value="F:aminopeptidase activity"/>
    <property type="evidence" value="ECO:0007669"/>
    <property type="project" value="UniProtKB-KW"/>
</dbReference>
<feature type="domain" description="Beta-lactamase-related" evidence="2">
    <location>
        <begin position="11"/>
        <end position="318"/>
    </location>
</feature>
<dbReference type="InterPro" id="IPR001466">
    <property type="entry name" value="Beta-lactam-related"/>
</dbReference>
<sequence length="519" mass="55823">MQDIDHPALAAALAAIHTDQKGPGGAIGVVKDGQVVLAHSWGHADVANHIPVTARTRFPICSISKQFTCAILQGIEPDLSRFDRHLESHLPKMENRPSVRDLCNNQSGLRDYWALTVLHGADAEGVFARKDAAELFSRMKTTHFAPGTAYSYSNGNFRILSDIIEAETGRSLGDLYRENIFGPAGMQTAELIPDTAGSGDPIVGYEGNDAVGFFPATNRILWTGDAGIVASLEDMLAWEKFIDATRDDENGIYRRLAEPQAFADGSDAFYGNGLSHGAIGTIRTTGHGGALRGFRLHRLHAPSKRLSVVVLFNHENDAGGTANKVMKAALGIPADEPLAPVTDGGWDGAYLDRETGLLLQVSKSEAGLSARIAGSAETLSAKDRDTIGSDAMTLSRNGDTIHYTRWRENLTGTAIRVTGTARPDISGCYHCDELEAGFTIIDTGGAIYGFFEGVLGTGEMAPLYPVGTDVWTLPCRRSMDAPAPGDWTVQIHRDAHGAIEDLTIGCWLARNLHYRRIGG</sequence>
<keyword evidence="1 4" id="KW-0645">Protease</keyword>
<keyword evidence="5" id="KW-1185">Reference proteome</keyword>